<reference evidence="1 2" key="1">
    <citation type="submission" date="2019-02" db="EMBL/GenBank/DDBJ databases">
        <title>Genome sequencing of the rare red list fungi Dentipellis fragilis.</title>
        <authorList>
            <person name="Buettner E."/>
            <person name="Kellner H."/>
        </authorList>
    </citation>
    <scope>NUCLEOTIDE SEQUENCE [LARGE SCALE GENOMIC DNA]</scope>
    <source>
        <strain evidence="1 2">DSM 105465</strain>
    </source>
</reference>
<accession>A0A4Y9YIY9</accession>
<dbReference type="Proteomes" id="UP000298327">
    <property type="component" value="Unassembled WGS sequence"/>
</dbReference>
<evidence type="ECO:0000313" key="2">
    <source>
        <dbReference type="Proteomes" id="UP000298327"/>
    </source>
</evidence>
<dbReference type="EMBL" id="SEOQ01000498">
    <property type="protein sequence ID" value="TFY61663.1"/>
    <property type="molecule type" value="Genomic_DNA"/>
</dbReference>
<proteinExistence type="predicted"/>
<evidence type="ECO:0000313" key="1">
    <source>
        <dbReference type="EMBL" id="TFY61663.1"/>
    </source>
</evidence>
<name>A0A4Y9YIY9_9AGAM</name>
<dbReference type="AlphaFoldDB" id="A0A4Y9YIY9"/>
<protein>
    <submittedName>
        <fullName evidence="1">Uncharacterized protein</fullName>
    </submittedName>
</protein>
<sequence length="220" mass="23204">MHVDAKQSIDGMKMGMGTLTPVAVSHAHPPSSPARAHSYHPLDHAAAPEGISHRAPGVDTVFAPCSCAHTCPPTIGPKSPQPLLSCAQMHTSMHTTISHGAHPLWLPCCGCSIDNLRGSDGMQTGKSSLAQSLLPLMRTIQHHITFRAQPSQMCTAGRLCLSLLALVTPPALPSHHCARPLHMSCLCGASRPFPWPIVLPVPPLALVVPPAPPLTPIVHT</sequence>
<keyword evidence="2" id="KW-1185">Reference proteome</keyword>
<organism evidence="1 2">
    <name type="scientific">Dentipellis fragilis</name>
    <dbReference type="NCBI Taxonomy" id="205917"/>
    <lineage>
        <taxon>Eukaryota</taxon>
        <taxon>Fungi</taxon>
        <taxon>Dikarya</taxon>
        <taxon>Basidiomycota</taxon>
        <taxon>Agaricomycotina</taxon>
        <taxon>Agaricomycetes</taxon>
        <taxon>Russulales</taxon>
        <taxon>Hericiaceae</taxon>
        <taxon>Dentipellis</taxon>
    </lineage>
</organism>
<comment type="caution">
    <text evidence="1">The sequence shown here is derived from an EMBL/GenBank/DDBJ whole genome shotgun (WGS) entry which is preliminary data.</text>
</comment>
<gene>
    <name evidence="1" type="ORF">EVG20_g6969</name>
</gene>